<proteinExistence type="predicted"/>
<dbReference type="EMBL" id="CP017174">
    <property type="protein sequence ID" value="QDE68715.1"/>
    <property type="molecule type" value="Genomic_DNA"/>
</dbReference>
<sequence length="74" mass="8005">MHLLTNSIAPPRRQLQVRRRHPPAPLLQTTFLGAQARSEDVGRLFMVGEGTRSGAGLPSVLCSAKILDKVNACV</sequence>
<accession>A0AAE6G0Z6</accession>
<name>A0AAE6G0Z6_MYXXA</name>
<dbReference type="Proteomes" id="UP000320179">
    <property type="component" value="Chromosome"/>
</dbReference>
<feature type="region of interest" description="Disordered" evidence="1">
    <location>
        <begin position="1"/>
        <end position="20"/>
    </location>
</feature>
<evidence type="ECO:0000313" key="3">
    <source>
        <dbReference type="Proteomes" id="UP000320179"/>
    </source>
</evidence>
<gene>
    <name evidence="2" type="ORF">BHS09_17980</name>
</gene>
<evidence type="ECO:0000313" key="2">
    <source>
        <dbReference type="EMBL" id="QDE68715.1"/>
    </source>
</evidence>
<organism evidence="2 3">
    <name type="scientific">Myxococcus xanthus</name>
    <dbReference type="NCBI Taxonomy" id="34"/>
    <lineage>
        <taxon>Bacteria</taxon>
        <taxon>Pseudomonadati</taxon>
        <taxon>Myxococcota</taxon>
        <taxon>Myxococcia</taxon>
        <taxon>Myxococcales</taxon>
        <taxon>Cystobacterineae</taxon>
        <taxon>Myxococcaceae</taxon>
        <taxon>Myxococcus</taxon>
    </lineage>
</organism>
<dbReference type="AlphaFoldDB" id="A0AAE6G0Z6"/>
<evidence type="ECO:0008006" key="4">
    <source>
        <dbReference type="Google" id="ProtNLM"/>
    </source>
</evidence>
<evidence type="ECO:0000256" key="1">
    <source>
        <dbReference type="SAM" id="MobiDB-lite"/>
    </source>
</evidence>
<reference evidence="2 3" key="1">
    <citation type="journal article" date="2019" name="Science">
        <title>Social genes are selection hotspots in kin groups of a soil microbe.</title>
        <authorList>
            <person name="Wielgoss S."/>
            <person name="Wolfensberger R."/>
            <person name="Sun L."/>
            <person name="Fiegna F."/>
            <person name="Velicer G.J."/>
        </authorList>
    </citation>
    <scope>NUCLEOTIDE SEQUENCE [LARGE SCALE GENOMIC DNA]</scope>
    <source>
        <strain evidence="2 3">MC3.5.9c15</strain>
    </source>
</reference>
<protein>
    <recommendedName>
        <fullName evidence="4">Amine oxidase domain-containing protein</fullName>
    </recommendedName>
</protein>